<sequence>MAPLISQQQENSDVLKVSIVSSGENMEAIDSIKRIWEANGVLWHRRVVPLILEPLEKRGGLDTSGLWDHVLATAFGRSQKTFESIQLLCDPALPRRFWDDAFVLTRSHAYSDPSRPLIPTQVGHPFRRNAATDSDRKSATVSSLLGIGGRHPSE</sequence>
<evidence type="ECO:0000313" key="1">
    <source>
        <dbReference type="EMBL" id="ALA57792.1"/>
    </source>
</evidence>
<gene>
    <name evidence="1" type="ORF">NITMOv2_1364</name>
</gene>
<reference evidence="1 2" key="1">
    <citation type="journal article" date="2015" name="Proc. Natl. Acad. Sci. U.S.A.">
        <title>Expanded metabolic versatility of ubiquitous nitrite-oxidizing bacteria from the genus Nitrospira.</title>
        <authorList>
            <person name="Koch H."/>
            <person name="Lucker S."/>
            <person name="Albertsen M."/>
            <person name="Kitzinger K."/>
            <person name="Herbold C."/>
            <person name="Spieck E."/>
            <person name="Nielsen P.H."/>
            <person name="Wagner M."/>
            <person name="Daims H."/>
        </authorList>
    </citation>
    <scope>NUCLEOTIDE SEQUENCE [LARGE SCALE GENOMIC DNA]</scope>
    <source>
        <strain evidence="1 2">NSP M-1</strain>
    </source>
</reference>
<dbReference type="AlphaFoldDB" id="A0A0K2GB26"/>
<evidence type="ECO:0000313" key="2">
    <source>
        <dbReference type="Proteomes" id="UP000069205"/>
    </source>
</evidence>
<dbReference type="EMBL" id="CP011801">
    <property type="protein sequence ID" value="ALA57792.1"/>
    <property type="molecule type" value="Genomic_DNA"/>
</dbReference>
<organism evidence="1 2">
    <name type="scientific">Nitrospira moscoviensis</name>
    <dbReference type="NCBI Taxonomy" id="42253"/>
    <lineage>
        <taxon>Bacteria</taxon>
        <taxon>Pseudomonadati</taxon>
        <taxon>Nitrospirota</taxon>
        <taxon>Nitrospiria</taxon>
        <taxon>Nitrospirales</taxon>
        <taxon>Nitrospiraceae</taxon>
        <taxon>Nitrospira</taxon>
    </lineage>
</organism>
<protein>
    <submittedName>
        <fullName evidence="1">Uncharacterized protein</fullName>
    </submittedName>
</protein>
<accession>A0A0K2GB26</accession>
<dbReference type="Proteomes" id="UP000069205">
    <property type="component" value="Chromosome"/>
</dbReference>
<name>A0A0K2GB26_NITMO</name>
<dbReference type="STRING" id="42253.NITMOv2_1364"/>
<proteinExistence type="predicted"/>
<keyword evidence="2" id="KW-1185">Reference proteome</keyword>
<dbReference type="KEGG" id="nmv:NITMOv2_1364"/>